<comment type="caution">
    <text evidence="2">The sequence shown here is derived from an EMBL/GenBank/DDBJ whole genome shotgun (WGS) entry which is preliminary data.</text>
</comment>
<reference evidence="2" key="1">
    <citation type="submission" date="2021-10" db="EMBL/GenBank/DDBJ databases">
        <title>Tropical sea cucumber genome reveals ecological adaptation and Cuvierian tubules defense mechanism.</title>
        <authorList>
            <person name="Chen T."/>
        </authorList>
    </citation>
    <scope>NUCLEOTIDE SEQUENCE</scope>
    <source>
        <strain evidence="2">Nanhai2018</strain>
        <tissue evidence="2">Muscle</tissue>
    </source>
</reference>
<keyword evidence="1" id="KW-0472">Membrane</keyword>
<keyword evidence="1" id="KW-1133">Transmembrane helix</keyword>
<sequence length="176" mass="19569">MCRNCCCYFSLKCRVDSLRHAGVNMIVFGSLMAAFGVVLRIFLQDWIFNFGYALIWAGVAALVTGIGSLSVARTMRYNDEDCGFRGLVLLCLVCIVCVGGAVGLITWRMWEADYFGPFEEDKVYKSENETLVFLEWFAAIFIYGLMDLAALVIVASAFLNLLISCFCPEGSDVVKL</sequence>
<keyword evidence="1" id="KW-0812">Transmembrane</keyword>
<feature type="transmembrane region" description="Helical" evidence="1">
    <location>
        <begin position="84"/>
        <end position="107"/>
    </location>
</feature>
<name>A0A9Q1CTW8_HOLLE</name>
<organism evidence="2 3">
    <name type="scientific">Holothuria leucospilota</name>
    <name type="common">Black long sea cucumber</name>
    <name type="synonym">Mertensiothuria leucospilota</name>
    <dbReference type="NCBI Taxonomy" id="206669"/>
    <lineage>
        <taxon>Eukaryota</taxon>
        <taxon>Metazoa</taxon>
        <taxon>Echinodermata</taxon>
        <taxon>Eleutherozoa</taxon>
        <taxon>Echinozoa</taxon>
        <taxon>Holothuroidea</taxon>
        <taxon>Aspidochirotacea</taxon>
        <taxon>Aspidochirotida</taxon>
        <taxon>Holothuriidae</taxon>
        <taxon>Holothuria</taxon>
    </lineage>
</organism>
<evidence type="ECO:0000313" key="2">
    <source>
        <dbReference type="EMBL" id="KAJ8051055.1"/>
    </source>
</evidence>
<dbReference type="AlphaFoldDB" id="A0A9Q1CTW8"/>
<keyword evidence="3" id="KW-1185">Reference proteome</keyword>
<feature type="transmembrane region" description="Helical" evidence="1">
    <location>
        <begin position="21"/>
        <end position="43"/>
    </location>
</feature>
<proteinExistence type="predicted"/>
<evidence type="ECO:0000256" key="1">
    <source>
        <dbReference type="SAM" id="Phobius"/>
    </source>
</evidence>
<gene>
    <name evidence="2" type="ORF">HOLleu_04479</name>
</gene>
<protein>
    <submittedName>
        <fullName evidence="2">Uncharacterized protein</fullName>
    </submittedName>
</protein>
<feature type="transmembrane region" description="Helical" evidence="1">
    <location>
        <begin position="136"/>
        <end position="163"/>
    </location>
</feature>
<evidence type="ECO:0000313" key="3">
    <source>
        <dbReference type="Proteomes" id="UP001152320"/>
    </source>
</evidence>
<dbReference type="OrthoDB" id="10355959at2759"/>
<accession>A0A9Q1CTW8</accession>
<dbReference type="EMBL" id="JAIZAY010000001">
    <property type="protein sequence ID" value="KAJ8051055.1"/>
    <property type="molecule type" value="Genomic_DNA"/>
</dbReference>
<feature type="transmembrane region" description="Helical" evidence="1">
    <location>
        <begin position="49"/>
        <end position="72"/>
    </location>
</feature>
<dbReference type="Proteomes" id="UP001152320">
    <property type="component" value="Chromosome 1"/>
</dbReference>